<dbReference type="InterPro" id="IPR027417">
    <property type="entry name" value="P-loop_NTPase"/>
</dbReference>
<dbReference type="Proteomes" id="UP001172101">
    <property type="component" value="Unassembled WGS sequence"/>
</dbReference>
<dbReference type="RefSeq" id="XP_060298528.1">
    <property type="nucleotide sequence ID" value="XM_060437381.1"/>
</dbReference>
<protein>
    <recommendedName>
        <fullName evidence="1">DUF7068 domain-containing protein</fullName>
    </recommendedName>
</protein>
<dbReference type="PANTHER" id="PTHR46844:SF1">
    <property type="entry name" value="SLR5058 PROTEIN"/>
    <property type="match status" value="1"/>
</dbReference>
<sequence length="314" mass="35483">MDKRYGKKTLFILDGLDEVSRELDTGSISTSAGSVIKVLLSQENVIITSRPYGPGPPRMDLILETIGFHPHQVNDYIGRCAPPGTAEAILTFVKSHSPVEGIIRIPIMLDGLCYGWKSIASIPGSEPTTVTALYKSIEKMLWIRDAIHLEKSRPGVCSPLVESDLRAATLRDIIPLVQAERNFLQSLSFSGLVGDVVEFDPAYRAFFQNHVGEFTKFLPQPKTAFWSSDLDQLSFIRTSDMETADEDRNYHFIHLTFQEFFAAQYFVERFKARQPLVFLSRKRKQKLVSPDLFLGKKKYASRLSVMWRFAAGLL</sequence>
<proteinExistence type="predicted"/>
<reference evidence="2" key="1">
    <citation type="submission" date="2023-06" db="EMBL/GenBank/DDBJ databases">
        <title>Genome-scale phylogeny and comparative genomics of the fungal order Sordariales.</title>
        <authorList>
            <consortium name="Lawrence Berkeley National Laboratory"/>
            <person name="Hensen N."/>
            <person name="Bonometti L."/>
            <person name="Westerberg I."/>
            <person name="Brannstrom I.O."/>
            <person name="Guillou S."/>
            <person name="Cros-Aarteil S."/>
            <person name="Calhoun S."/>
            <person name="Haridas S."/>
            <person name="Kuo A."/>
            <person name="Mondo S."/>
            <person name="Pangilinan J."/>
            <person name="Riley R."/>
            <person name="LaButti K."/>
            <person name="Andreopoulos B."/>
            <person name="Lipzen A."/>
            <person name="Chen C."/>
            <person name="Yanf M."/>
            <person name="Daum C."/>
            <person name="Ng V."/>
            <person name="Clum A."/>
            <person name="Steindorff A."/>
            <person name="Ohm R."/>
            <person name="Martin F."/>
            <person name="Silar P."/>
            <person name="Natvig D."/>
            <person name="Lalanne C."/>
            <person name="Gautier V."/>
            <person name="Ament-velasquez S.L."/>
            <person name="Kruys A."/>
            <person name="Hutchinson M.I."/>
            <person name="Powell A.J."/>
            <person name="Barry K."/>
            <person name="Miller A.N."/>
            <person name="Grigoriev I.V."/>
            <person name="Debuchy R."/>
            <person name="Gladieux P."/>
            <person name="Thoren M.H."/>
            <person name="Johannesson H."/>
        </authorList>
    </citation>
    <scope>NUCLEOTIDE SEQUENCE</scope>
    <source>
        <strain evidence="2">SMH2392-1A</strain>
    </source>
</reference>
<comment type="caution">
    <text evidence="2">The sequence shown here is derived from an EMBL/GenBank/DDBJ whole genome shotgun (WGS) entry which is preliminary data.</text>
</comment>
<accession>A0AA40AV92</accession>
<keyword evidence="3" id="KW-1185">Reference proteome</keyword>
<feature type="non-terminal residue" evidence="2">
    <location>
        <position position="314"/>
    </location>
</feature>
<evidence type="ECO:0000259" key="1">
    <source>
        <dbReference type="Pfam" id="PF23238"/>
    </source>
</evidence>
<dbReference type="PANTHER" id="PTHR46844">
    <property type="entry name" value="SLR5058 PROTEIN"/>
    <property type="match status" value="1"/>
</dbReference>
<name>A0AA40AV92_9PEZI</name>
<dbReference type="InterPro" id="IPR055496">
    <property type="entry name" value="DUF7068"/>
</dbReference>
<gene>
    <name evidence="2" type="ORF">B0T26DRAFT_641867</name>
</gene>
<evidence type="ECO:0000313" key="3">
    <source>
        <dbReference type="Proteomes" id="UP001172101"/>
    </source>
</evidence>
<evidence type="ECO:0000313" key="2">
    <source>
        <dbReference type="EMBL" id="KAK0722604.1"/>
    </source>
</evidence>
<dbReference type="GeneID" id="85320651"/>
<organism evidence="2 3">
    <name type="scientific">Lasiosphaeria miniovina</name>
    <dbReference type="NCBI Taxonomy" id="1954250"/>
    <lineage>
        <taxon>Eukaryota</taxon>
        <taxon>Fungi</taxon>
        <taxon>Dikarya</taxon>
        <taxon>Ascomycota</taxon>
        <taxon>Pezizomycotina</taxon>
        <taxon>Sordariomycetes</taxon>
        <taxon>Sordariomycetidae</taxon>
        <taxon>Sordariales</taxon>
        <taxon>Lasiosphaeriaceae</taxon>
        <taxon>Lasiosphaeria</taxon>
    </lineage>
</organism>
<dbReference type="Pfam" id="PF23238">
    <property type="entry name" value="DUF7068"/>
    <property type="match status" value="1"/>
</dbReference>
<dbReference type="EMBL" id="JAUIRO010000003">
    <property type="protein sequence ID" value="KAK0722604.1"/>
    <property type="molecule type" value="Genomic_DNA"/>
</dbReference>
<dbReference type="Gene3D" id="3.40.50.300">
    <property type="entry name" value="P-loop containing nucleotide triphosphate hydrolases"/>
    <property type="match status" value="1"/>
</dbReference>
<dbReference type="AlphaFoldDB" id="A0AA40AV92"/>
<feature type="domain" description="DUF7068" evidence="1">
    <location>
        <begin position="86"/>
        <end position="119"/>
    </location>
</feature>